<feature type="signal peptide" evidence="1">
    <location>
        <begin position="1"/>
        <end position="34"/>
    </location>
</feature>
<keyword evidence="1" id="KW-0732">Signal</keyword>
<evidence type="ECO:0000313" key="3">
    <source>
        <dbReference type="Proteomes" id="UP001055025"/>
    </source>
</evidence>
<evidence type="ECO:0000256" key="1">
    <source>
        <dbReference type="SAM" id="SignalP"/>
    </source>
</evidence>
<name>A0AAV5B3Y7_9ACTN</name>
<dbReference type="EMBL" id="BQKC01000001">
    <property type="protein sequence ID" value="GJM55353.1"/>
    <property type="molecule type" value="Genomic_DNA"/>
</dbReference>
<reference evidence="2" key="1">
    <citation type="journal article" date="2022" name="Int. J. Syst. Evol. Microbiol.">
        <title>Granulimonas faecalis gen. nov., sp. nov., and Leptogranulimonas caecicola gen. nov., sp. nov., novel lactate-producing Atopobiaceae bacteria isolated from mouse intestines, and an emended description of the family Atopobiaceae.</title>
        <authorList>
            <person name="Morinaga K."/>
            <person name="Kusada H."/>
            <person name="Sakamoto S."/>
            <person name="Murakami T."/>
            <person name="Toyoda A."/>
            <person name="Mori H."/>
            <person name="Meng X.Y."/>
            <person name="Takashino M."/>
            <person name="Murotomi K."/>
            <person name="Tamaki H."/>
        </authorList>
    </citation>
    <scope>NUCLEOTIDE SEQUENCE</scope>
    <source>
        <strain evidence="2">OPF53</strain>
    </source>
</reference>
<feature type="chain" id="PRO_5043416716" evidence="1">
    <location>
        <begin position="35"/>
        <end position="177"/>
    </location>
</feature>
<sequence>MSCGAKRRARPAGKVAAAWGLAVLLGTAAPPALAFLNARTQEVPNVLSVGEEKVEIVEDFDPNPKRDGWVKKNVRVRNTGNVPCYVRALAVPSTSQVDCSFSWGTSGWGAPDADGYRTCRAPIAPGEVSPPLLSGLYLDAPSAPRDLQVLVYVESVQSSGFPNAQAAFAALRGEEES</sequence>
<organism evidence="2 3">
    <name type="scientific">Granulimonas faecalis</name>
    <dbReference type="NCBI Taxonomy" id="2894155"/>
    <lineage>
        <taxon>Bacteria</taxon>
        <taxon>Bacillati</taxon>
        <taxon>Actinomycetota</taxon>
        <taxon>Coriobacteriia</taxon>
        <taxon>Coriobacteriales</taxon>
        <taxon>Kribbibacteriaceae</taxon>
        <taxon>Granulimonas</taxon>
    </lineage>
</organism>
<gene>
    <name evidence="2" type="ORF">ATOP_10080</name>
</gene>
<keyword evidence="3" id="KW-1185">Reference proteome</keyword>
<proteinExistence type="predicted"/>
<accession>A0AAV5B3Y7</accession>
<evidence type="ECO:0000313" key="2">
    <source>
        <dbReference type="EMBL" id="GJM55353.1"/>
    </source>
</evidence>
<protein>
    <submittedName>
        <fullName evidence="2">Uncharacterized protein</fullName>
    </submittedName>
</protein>
<dbReference type="AlphaFoldDB" id="A0AAV5B3Y7"/>
<comment type="caution">
    <text evidence="2">The sequence shown here is derived from an EMBL/GenBank/DDBJ whole genome shotgun (WGS) entry which is preliminary data.</text>
</comment>
<dbReference type="Proteomes" id="UP001055025">
    <property type="component" value="Unassembled WGS sequence"/>
</dbReference>